<evidence type="ECO:0000313" key="4">
    <source>
        <dbReference type="EMBL" id="PSX03954.1"/>
    </source>
</evidence>
<dbReference type="PANTHER" id="PTHR21666">
    <property type="entry name" value="PEPTIDASE-RELATED"/>
    <property type="match status" value="1"/>
</dbReference>
<keyword evidence="1" id="KW-0732">Signal</keyword>
<dbReference type="EMBL" id="PYOU01000027">
    <property type="protein sequence ID" value="PSX03954.1"/>
    <property type="molecule type" value="Genomic_DNA"/>
</dbReference>
<dbReference type="InterPro" id="IPR011055">
    <property type="entry name" value="Dup_hybrid_motif"/>
</dbReference>
<dbReference type="Pfam" id="PF01551">
    <property type="entry name" value="Peptidase_M23"/>
    <property type="match status" value="1"/>
</dbReference>
<dbReference type="InterPro" id="IPR016047">
    <property type="entry name" value="M23ase_b-sheet_dom"/>
</dbReference>
<evidence type="ECO:0000259" key="3">
    <source>
        <dbReference type="Pfam" id="PF01551"/>
    </source>
</evidence>
<comment type="caution">
    <text evidence="4">The sequence shown here is derived from an EMBL/GenBank/DDBJ whole genome shotgun (WGS) entry which is preliminary data.</text>
</comment>
<protein>
    <submittedName>
        <fullName evidence="4">M23 family peptidase</fullName>
    </submittedName>
</protein>
<feature type="domain" description="M23ase beta-sheet core" evidence="3">
    <location>
        <begin position="175"/>
        <end position="272"/>
    </location>
</feature>
<keyword evidence="2" id="KW-0175">Coiled coil</keyword>
<evidence type="ECO:0000256" key="1">
    <source>
        <dbReference type="ARBA" id="ARBA00022729"/>
    </source>
</evidence>
<sequence>MMIKWTKAIISLGSLLYLTTYPFFYDTKQSLVNNLGYYKLDSKDNIDLGDDQLDQKSNYLNTAVHLIKRQRQSLLQQRNAILSLKEEIQHRENVINNLNSNLRETTTKVEDILFALDLAGNKGAPLSERLRNVELEVLNQLIINRLLPVSKVLKKGRITSKFGYRIHPITKKKKHHNGIDFGVPSGTPIYAPADGIVTSTKTADETNGSGNFIKLEHGMGFKTSYSHLSKILVSNQSVVSKGDIIGLTGNTGRSTGPHLHYEVSFLNKKIDPLPLVQYAQHKSIERLMEYSNIPWNDLQQNINELTIKTALVLK</sequence>
<evidence type="ECO:0000313" key="5">
    <source>
        <dbReference type="Proteomes" id="UP000240989"/>
    </source>
</evidence>
<organism evidence="4 5">
    <name type="scientific">Photobacterium angustum</name>
    <dbReference type="NCBI Taxonomy" id="661"/>
    <lineage>
        <taxon>Bacteria</taxon>
        <taxon>Pseudomonadati</taxon>
        <taxon>Pseudomonadota</taxon>
        <taxon>Gammaproteobacteria</taxon>
        <taxon>Vibrionales</taxon>
        <taxon>Vibrionaceae</taxon>
        <taxon>Photobacterium</taxon>
    </lineage>
</organism>
<feature type="coiled-coil region" evidence="2">
    <location>
        <begin position="67"/>
        <end position="101"/>
    </location>
</feature>
<dbReference type="Gene3D" id="2.70.70.10">
    <property type="entry name" value="Glucose Permease (Domain IIA)"/>
    <property type="match status" value="1"/>
</dbReference>
<dbReference type="Proteomes" id="UP000240989">
    <property type="component" value="Unassembled WGS sequence"/>
</dbReference>
<reference evidence="4 5" key="1">
    <citation type="submission" date="2018-01" db="EMBL/GenBank/DDBJ databases">
        <title>Whole genome sequencing of Histamine producing bacteria.</title>
        <authorList>
            <person name="Butler K."/>
        </authorList>
    </citation>
    <scope>NUCLEOTIDE SEQUENCE [LARGE SCALE GENOMIC DNA]</scope>
    <source>
        <strain evidence="4 5">A6-1</strain>
    </source>
</reference>
<dbReference type="SUPFAM" id="SSF51261">
    <property type="entry name" value="Duplicated hybrid motif"/>
    <property type="match status" value="1"/>
</dbReference>
<proteinExistence type="predicted"/>
<gene>
    <name evidence="4" type="ORF">C0W27_20895</name>
</gene>
<evidence type="ECO:0000256" key="2">
    <source>
        <dbReference type="SAM" id="Coils"/>
    </source>
</evidence>
<accession>A0ABX5GYH6</accession>
<dbReference type="RefSeq" id="WP_052957754.1">
    <property type="nucleotide sequence ID" value="NZ_JZSW01000007.1"/>
</dbReference>
<dbReference type="InterPro" id="IPR050570">
    <property type="entry name" value="Cell_wall_metabolism_enzyme"/>
</dbReference>
<dbReference type="PANTHER" id="PTHR21666:SF289">
    <property type="entry name" value="L-ALA--D-GLU ENDOPEPTIDASE"/>
    <property type="match status" value="1"/>
</dbReference>
<name>A0ABX5GYH6_PHOAN</name>
<keyword evidence="5" id="KW-1185">Reference proteome</keyword>
<dbReference type="CDD" id="cd12797">
    <property type="entry name" value="M23_peptidase"/>
    <property type="match status" value="1"/>
</dbReference>